<dbReference type="eggNOG" id="COG1984">
    <property type="taxonomic scope" value="Bacteria"/>
</dbReference>
<evidence type="ECO:0000313" key="5">
    <source>
        <dbReference type="EMBL" id="EAR15528.1"/>
    </source>
</evidence>
<gene>
    <name evidence="5" type="ordered locus">RB2501_14409</name>
</gene>
<dbReference type="InterPro" id="IPR003778">
    <property type="entry name" value="CT_A_B"/>
</dbReference>
<dbReference type="InterPro" id="IPR029000">
    <property type="entry name" value="Cyclophilin-like_dom_sf"/>
</dbReference>
<evidence type="ECO:0000256" key="1">
    <source>
        <dbReference type="ARBA" id="ARBA00022741"/>
    </source>
</evidence>
<dbReference type="SMART" id="SM00797">
    <property type="entry name" value="AHS2"/>
    <property type="match status" value="1"/>
</dbReference>
<dbReference type="EMBL" id="CP001712">
    <property type="protein sequence ID" value="EAR15528.1"/>
    <property type="molecule type" value="Genomic_DNA"/>
</dbReference>
<evidence type="ECO:0000259" key="4">
    <source>
        <dbReference type="SMART" id="SM00797"/>
    </source>
</evidence>
<evidence type="ECO:0000256" key="2">
    <source>
        <dbReference type="ARBA" id="ARBA00022801"/>
    </source>
</evidence>
<sequence length="281" mass="31105">MLKVKKAGFYTSVQDRGRFGYRHQGVPVSGACDLIAAGRANSLLENDPDAALLEITMQGPELVFNEPTYIALSGADMEVTLDGEVLAMEQVHRVGGGSELRCSRTRNGFRTYLGIKGGLLTESVLGSRSYYPPVTRHRKLSALMELPYEPTEAFEPKLLKLSPSEFWKEEKLEAFPGPEYDLLSQKQREMLFSTRFTLGKEHDRMACQLQEHLPGHLIRMITSATLPGTVQLTPAGRLIILLRDGQTTGGYPRVLQLASRSVSVLAQKHSADRVRFVSAGN</sequence>
<evidence type="ECO:0000256" key="3">
    <source>
        <dbReference type="ARBA" id="ARBA00022840"/>
    </source>
</evidence>
<dbReference type="PANTHER" id="PTHR43309:SF3">
    <property type="entry name" value="5-OXOPROLINASE SUBUNIT C"/>
    <property type="match status" value="1"/>
</dbReference>
<accession>A4CKX9</accession>
<organism evidence="5 6">
    <name type="scientific">Robiginitalea biformata (strain ATCC BAA-864 / DSM 15991 / KCTC 12146 / HTCC2501)</name>
    <dbReference type="NCBI Taxonomy" id="313596"/>
    <lineage>
        <taxon>Bacteria</taxon>
        <taxon>Pseudomonadati</taxon>
        <taxon>Bacteroidota</taxon>
        <taxon>Flavobacteriia</taxon>
        <taxon>Flavobacteriales</taxon>
        <taxon>Flavobacteriaceae</taxon>
        <taxon>Robiginitalea</taxon>
    </lineage>
</organism>
<dbReference type="AlphaFoldDB" id="A4CKX9"/>
<keyword evidence="1" id="KW-0547">Nucleotide-binding</keyword>
<dbReference type="HOGENOM" id="CLU_028967_0_3_10"/>
<feature type="domain" description="Carboxyltransferase" evidence="4">
    <location>
        <begin position="23"/>
        <end position="281"/>
    </location>
</feature>
<keyword evidence="2" id="KW-0378">Hydrolase</keyword>
<dbReference type="PANTHER" id="PTHR43309">
    <property type="entry name" value="5-OXOPROLINASE SUBUNIT C"/>
    <property type="match status" value="1"/>
</dbReference>
<keyword evidence="3" id="KW-0067">ATP-binding</keyword>
<protein>
    <recommendedName>
        <fullName evidence="4">Carboxyltransferase domain-containing protein</fullName>
    </recommendedName>
</protein>
<proteinExistence type="predicted"/>
<dbReference type="RefSeq" id="WP_015754844.1">
    <property type="nucleotide sequence ID" value="NC_013222.1"/>
</dbReference>
<dbReference type="STRING" id="313596.RB2501_14409"/>
<dbReference type="GO" id="GO:0016787">
    <property type="term" value="F:hydrolase activity"/>
    <property type="evidence" value="ECO:0007669"/>
    <property type="project" value="UniProtKB-KW"/>
</dbReference>
<name>A4CKX9_ROBBH</name>
<dbReference type="KEGG" id="rbi:RB2501_14409"/>
<evidence type="ECO:0000313" key="6">
    <source>
        <dbReference type="Proteomes" id="UP000009049"/>
    </source>
</evidence>
<dbReference type="Gene3D" id="2.40.100.10">
    <property type="entry name" value="Cyclophilin-like"/>
    <property type="match status" value="1"/>
</dbReference>
<keyword evidence="6" id="KW-1185">Reference proteome</keyword>
<reference evidence="5 6" key="1">
    <citation type="journal article" date="2009" name="J. Bacteriol.">
        <title>Complete genome sequence of Robiginitalea biformata HTCC2501.</title>
        <authorList>
            <person name="Oh H.M."/>
            <person name="Giovannoni S.J."/>
            <person name="Lee K."/>
            <person name="Ferriera S."/>
            <person name="Johnson J."/>
            <person name="Cho J.C."/>
        </authorList>
    </citation>
    <scope>NUCLEOTIDE SEQUENCE [LARGE SCALE GENOMIC DNA]</scope>
    <source>
        <strain evidence="6">ATCC BAA-864 / HTCC2501 / KCTC 12146</strain>
    </source>
</reference>
<dbReference type="GO" id="GO:0005524">
    <property type="term" value="F:ATP binding"/>
    <property type="evidence" value="ECO:0007669"/>
    <property type="project" value="UniProtKB-KW"/>
</dbReference>
<dbReference type="Pfam" id="PF02626">
    <property type="entry name" value="CT_A_B"/>
    <property type="match status" value="1"/>
</dbReference>
<dbReference type="OrthoDB" id="9782422at2"/>
<dbReference type="Proteomes" id="UP000009049">
    <property type="component" value="Chromosome"/>
</dbReference>
<dbReference type="InterPro" id="IPR052708">
    <property type="entry name" value="PxpC"/>
</dbReference>